<evidence type="ECO:0000313" key="2">
    <source>
        <dbReference type="Proteomes" id="UP001157502"/>
    </source>
</evidence>
<dbReference type="Proteomes" id="UP001157502">
    <property type="component" value="Chromosome 21"/>
</dbReference>
<proteinExistence type="predicted"/>
<name>A0ACC2FVS4_DALPE</name>
<keyword evidence="2" id="KW-1185">Reference proteome</keyword>
<evidence type="ECO:0000313" key="1">
    <source>
        <dbReference type="EMBL" id="KAJ7995442.1"/>
    </source>
</evidence>
<organism evidence="1 2">
    <name type="scientific">Dallia pectoralis</name>
    <name type="common">Alaska blackfish</name>
    <dbReference type="NCBI Taxonomy" id="75939"/>
    <lineage>
        <taxon>Eukaryota</taxon>
        <taxon>Metazoa</taxon>
        <taxon>Chordata</taxon>
        <taxon>Craniata</taxon>
        <taxon>Vertebrata</taxon>
        <taxon>Euteleostomi</taxon>
        <taxon>Actinopterygii</taxon>
        <taxon>Neopterygii</taxon>
        <taxon>Teleostei</taxon>
        <taxon>Protacanthopterygii</taxon>
        <taxon>Esociformes</taxon>
        <taxon>Umbridae</taxon>
        <taxon>Dallia</taxon>
    </lineage>
</organism>
<protein>
    <submittedName>
        <fullName evidence="1">Uncharacterized protein</fullName>
    </submittedName>
</protein>
<dbReference type="EMBL" id="CM055748">
    <property type="protein sequence ID" value="KAJ7995442.1"/>
    <property type="molecule type" value="Genomic_DNA"/>
</dbReference>
<reference evidence="1" key="1">
    <citation type="submission" date="2021-05" db="EMBL/GenBank/DDBJ databases">
        <authorList>
            <person name="Pan Q."/>
            <person name="Jouanno E."/>
            <person name="Zahm M."/>
            <person name="Klopp C."/>
            <person name="Cabau C."/>
            <person name="Louis A."/>
            <person name="Berthelot C."/>
            <person name="Parey E."/>
            <person name="Roest Crollius H."/>
            <person name="Montfort J."/>
            <person name="Robinson-Rechavi M."/>
            <person name="Bouchez O."/>
            <person name="Lampietro C."/>
            <person name="Lopez Roques C."/>
            <person name="Donnadieu C."/>
            <person name="Postlethwait J."/>
            <person name="Bobe J."/>
            <person name="Dillon D."/>
            <person name="Chandos A."/>
            <person name="von Hippel F."/>
            <person name="Guiguen Y."/>
        </authorList>
    </citation>
    <scope>NUCLEOTIDE SEQUENCE</scope>
    <source>
        <strain evidence="1">YG-Jan2019</strain>
    </source>
</reference>
<sequence length="347" mass="38373">MPFLMCLCLWMLLDVQCQAGNVKNCHPSCSCEVENFGLFDSFSLTRVQCRGVGHSTNPITIPLDTAHLDLSSNSLSVLTDAMLSGPGYTTLVSLDLSDNSISTIGPKALSRLRYLETLDLSRNSLEGLAEGCFSGLPLTEVDLSHNLFREFDLDVFSTKGHGEPITVDLSHNRLTSVSRSSSRSPLLQSLSLAANQLRAVPKLTGMSLRHLSLDGNYISRIDEGAFEDLKDLVHLSLSGLPELWDIQPNSFRGLQNLQSLDLSDNNKLRTLRSVVFSGLASLQELNLSNTGVTSLPNNVLSHLPNIRRMTMNKNIHCWRTQKQGQFHRQLGQEQIHDMVLTCDVQVL</sequence>
<accession>A0ACC2FVS4</accession>
<gene>
    <name evidence="1" type="ORF">DPEC_G00244610</name>
</gene>
<comment type="caution">
    <text evidence="1">The sequence shown here is derived from an EMBL/GenBank/DDBJ whole genome shotgun (WGS) entry which is preliminary data.</text>
</comment>